<feature type="domain" description="GLTSCR protein conserved" evidence="2">
    <location>
        <begin position="101"/>
        <end position="207"/>
    </location>
</feature>
<accession>A0AAD7KD56</accession>
<dbReference type="InterPro" id="IPR015671">
    <property type="entry name" value="GSCR1_dom"/>
</dbReference>
<feature type="compositionally biased region" description="Polar residues" evidence="1">
    <location>
        <begin position="46"/>
        <end position="56"/>
    </location>
</feature>
<feature type="compositionally biased region" description="Low complexity" evidence="1">
    <location>
        <begin position="7"/>
        <end position="16"/>
    </location>
</feature>
<feature type="compositionally biased region" description="Low complexity" evidence="1">
    <location>
        <begin position="23"/>
        <end position="37"/>
    </location>
</feature>
<dbReference type="AlphaFoldDB" id="A0AAD7KD56"/>
<evidence type="ECO:0000256" key="1">
    <source>
        <dbReference type="SAM" id="MobiDB-lite"/>
    </source>
</evidence>
<dbReference type="Pfam" id="PF15249">
    <property type="entry name" value="GLTSCR1"/>
    <property type="match status" value="1"/>
</dbReference>
<protein>
    <recommendedName>
        <fullName evidence="2">GLTSCR protein conserved domain-containing protein</fullName>
    </recommendedName>
</protein>
<sequence>MSKAFQSSFPSSSSSSRLDQPYSTQTFSSTPSSASFSVPLVGRSGYVSNGTWQAPANWSLHPSAPQPPPVRKVRVKKKRAPEEEEVIKRTAARVTARLAQDHSAVLNPDTDTPFSDATDVVNRLLPYHVFQQPREDLDRKGKRKADDVAAEVEDTKFALECFKRKRSLEQRFRRIRTRSGRRPAPDEQAVALAQTVLEAERSETTLLNNEIRSSRAELDKIERERRARLQAAPAPQAHYYRPYPFSYQQQPYGQGAVFSVATPSTVGGALNTAIPVQLPVSSLPALLALGISPVAATTLAPGAAQPPAVLRSSSADGTLLNLEINVSMLQAAQTNGLAIVLNSLMAARQQ</sequence>
<gene>
    <name evidence="3" type="ORF">B0H16DRAFT_1496076</name>
</gene>
<evidence type="ECO:0000313" key="4">
    <source>
        <dbReference type="Proteomes" id="UP001215598"/>
    </source>
</evidence>
<comment type="caution">
    <text evidence="3">The sequence shown here is derived from an EMBL/GenBank/DDBJ whole genome shotgun (WGS) entry which is preliminary data.</text>
</comment>
<evidence type="ECO:0000259" key="2">
    <source>
        <dbReference type="Pfam" id="PF15249"/>
    </source>
</evidence>
<dbReference type="GO" id="GO:0016514">
    <property type="term" value="C:SWI/SNF complex"/>
    <property type="evidence" value="ECO:0007669"/>
    <property type="project" value="TreeGrafter"/>
</dbReference>
<organism evidence="3 4">
    <name type="scientific">Mycena metata</name>
    <dbReference type="NCBI Taxonomy" id="1033252"/>
    <lineage>
        <taxon>Eukaryota</taxon>
        <taxon>Fungi</taxon>
        <taxon>Dikarya</taxon>
        <taxon>Basidiomycota</taxon>
        <taxon>Agaricomycotina</taxon>
        <taxon>Agaricomycetes</taxon>
        <taxon>Agaricomycetidae</taxon>
        <taxon>Agaricales</taxon>
        <taxon>Marasmiineae</taxon>
        <taxon>Mycenaceae</taxon>
        <taxon>Mycena</taxon>
    </lineage>
</organism>
<dbReference type="InterPro" id="IPR052438">
    <property type="entry name" value="Chromatin_remod/trans_coact"/>
</dbReference>
<reference evidence="3" key="1">
    <citation type="submission" date="2023-03" db="EMBL/GenBank/DDBJ databases">
        <title>Massive genome expansion in bonnet fungi (Mycena s.s.) driven by repeated elements and novel gene families across ecological guilds.</title>
        <authorList>
            <consortium name="Lawrence Berkeley National Laboratory"/>
            <person name="Harder C.B."/>
            <person name="Miyauchi S."/>
            <person name="Viragh M."/>
            <person name="Kuo A."/>
            <person name="Thoen E."/>
            <person name="Andreopoulos B."/>
            <person name="Lu D."/>
            <person name="Skrede I."/>
            <person name="Drula E."/>
            <person name="Henrissat B."/>
            <person name="Morin E."/>
            <person name="Kohler A."/>
            <person name="Barry K."/>
            <person name="LaButti K."/>
            <person name="Morin E."/>
            <person name="Salamov A."/>
            <person name="Lipzen A."/>
            <person name="Mereny Z."/>
            <person name="Hegedus B."/>
            <person name="Baldrian P."/>
            <person name="Stursova M."/>
            <person name="Weitz H."/>
            <person name="Taylor A."/>
            <person name="Grigoriev I.V."/>
            <person name="Nagy L.G."/>
            <person name="Martin F."/>
            <person name="Kauserud H."/>
        </authorList>
    </citation>
    <scope>NUCLEOTIDE SEQUENCE</scope>
    <source>
        <strain evidence="3">CBHHK182m</strain>
    </source>
</reference>
<feature type="region of interest" description="Disordered" evidence="1">
    <location>
        <begin position="1"/>
        <end position="78"/>
    </location>
</feature>
<evidence type="ECO:0000313" key="3">
    <source>
        <dbReference type="EMBL" id="KAJ7783245.1"/>
    </source>
</evidence>
<keyword evidence="4" id="KW-1185">Reference proteome</keyword>
<dbReference type="EMBL" id="JARKIB010000003">
    <property type="protein sequence ID" value="KAJ7783245.1"/>
    <property type="molecule type" value="Genomic_DNA"/>
</dbReference>
<dbReference type="GO" id="GO:0045893">
    <property type="term" value="P:positive regulation of DNA-templated transcription"/>
    <property type="evidence" value="ECO:0007669"/>
    <property type="project" value="TreeGrafter"/>
</dbReference>
<name>A0AAD7KD56_9AGAR</name>
<dbReference type="Proteomes" id="UP001215598">
    <property type="component" value="Unassembled WGS sequence"/>
</dbReference>
<dbReference type="PANTHER" id="PTHR15572">
    <property type="entry name" value="GLIOMA TUMOR SUPPRESSOR CANDIDATE REGION GENE 1"/>
    <property type="match status" value="1"/>
</dbReference>
<proteinExistence type="predicted"/>
<dbReference type="PANTHER" id="PTHR15572:SF0">
    <property type="entry name" value="GLUTAMINE-RICH PROTEIN-RELATED"/>
    <property type="match status" value="1"/>
</dbReference>